<dbReference type="EMBL" id="BGPR01000531">
    <property type="protein sequence ID" value="GBM25051.1"/>
    <property type="molecule type" value="Genomic_DNA"/>
</dbReference>
<feature type="domain" description="Endonuclease/exonuclease/phosphatase" evidence="1">
    <location>
        <begin position="83"/>
        <end position="182"/>
    </location>
</feature>
<evidence type="ECO:0000313" key="2">
    <source>
        <dbReference type="EMBL" id="GBM25051.1"/>
    </source>
</evidence>
<name>A0A4Y2E823_ARAVE</name>
<dbReference type="SUPFAM" id="SSF56219">
    <property type="entry name" value="DNase I-like"/>
    <property type="match status" value="1"/>
</dbReference>
<dbReference type="Proteomes" id="UP000499080">
    <property type="component" value="Unassembled WGS sequence"/>
</dbReference>
<accession>A0A4Y2E823</accession>
<proteinExistence type="predicted"/>
<dbReference type="Gene3D" id="3.60.10.10">
    <property type="entry name" value="Endonuclease/exonuclease/phosphatase"/>
    <property type="match status" value="1"/>
</dbReference>
<dbReference type="Pfam" id="PF14529">
    <property type="entry name" value="Exo_endo_phos_2"/>
    <property type="match status" value="1"/>
</dbReference>
<protein>
    <recommendedName>
        <fullName evidence="1">Endonuclease/exonuclease/phosphatase domain-containing protein</fullName>
    </recommendedName>
</protein>
<dbReference type="GO" id="GO:0003824">
    <property type="term" value="F:catalytic activity"/>
    <property type="evidence" value="ECO:0007669"/>
    <property type="project" value="InterPro"/>
</dbReference>
<dbReference type="PANTHER" id="PTHR33273:SF4">
    <property type="entry name" value="ENDONUCLEASE_EXONUCLEASE_PHOSPHATASE DOMAIN-CONTAINING PROTEIN"/>
    <property type="match status" value="1"/>
</dbReference>
<comment type="caution">
    <text evidence="2">The sequence shown here is derived from an EMBL/GenBank/DDBJ whole genome shotgun (WGS) entry which is preliminary data.</text>
</comment>
<gene>
    <name evidence="2" type="ORF">AVEN_96641_1</name>
</gene>
<evidence type="ECO:0000313" key="3">
    <source>
        <dbReference type="Proteomes" id="UP000499080"/>
    </source>
</evidence>
<dbReference type="InterPro" id="IPR005135">
    <property type="entry name" value="Endo/exonuclease/phosphatase"/>
</dbReference>
<organism evidence="2 3">
    <name type="scientific">Araneus ventricosus</name>
    <name type="common">Orbweaver spider</name>
    <name type="synonym">Epeira ventricosa</name>
    <dbReference type="NCBI Taxonomy" id="182803"/>
    <lineage>
        <taxon>Eukaryota</taxon>
        <taxon>Metazoa</taxon>
        <taxon>Ecdysozoa</taxon>
        <taxon>Arthropoda</taxon>
        <taxon>Chelicerata</taxon>
        <taxon>Arachnida</taxon>
        <taxon>Araneae</taxon>
        <taxon>Araneomorphae</taxon>
        <taxon>Entelegynae</taxon>
        <taxon>Araneoidea</taxon>
        <taxon>Araneidae</taxon>
        <taxon>Araneus</taxon>
    </lineage>
</organism>
<dbReference type="InterPro" id="IPR036691">
    <property type="entry name" value="Endo/exonu/phosph_ase_sf"/>
</dbReference>
<keyword evidence="3" id="KW-1185">Reference proteome</keyword>
<evidence type="ECO:0000259" key="1">
    <source>
        <dbReference type="Pfam" id="PF14529"/>
    </source>
</evidence>
<dbReference type="OrthoDB" id="6422040at2759"/>
<dbReference type="AlphaFoldDB" id="A0A4Y2E823"/>
<sequence>MFTLLSWNYLSVRSKIQDLKVLLAVGLTLKETFLKSNSYFKLREYNCVRKDVDSFATHSGGVCILTSNSYPSSPLRTPLQAVAVQVHIRTLVTLPAPFLLIGDFNGHNTLWGLGSTNSRGRQLEQFISDNCLCLLNNDEKTFFHEPTRTFHTLDLAICSPELLLLLKFSVDGDLHKSDHFPLIISPADNSSMTYVFQRADWAAFTRLASITEAMISSYNISDAVQNVIDCIIGVADASIPKRSPFGRKYRTPWWKGACRDACREQRKLWNIFRRYSTTENLIVFKRARANALRIRRRRRRESWIRFISSITSNTSSIDLWKKVKAENGIYKEFTFPFINTGTGS</sequence>
<reference evidence="2 3" key="1">
    <citation type="journal article" date="2019" name="Sci. Rep.">
        <title>Orb-weaving spider Araneus ventricosus genome elucidates the spidroin gene catalogue.</title>
        <authorList>
            <person name="Kono N."/>
            <person name="Nakamura H."/>
            <person name="Ohtoshi R."/>
            <person name="Moran D.A.P."/>
            <person name="Shinohara A."/>
            <person name="Yoshida Y."/>
            <person name="Fujiwara M."/>
            <person name="Mori M."/>
            <person name="Tomita M."/>
            <person name="Arakawa K."/>
        </authorList>
    </citation>
    <scope>NUCLEOTIDE SEQUENCE [LARGE SCALE GENOMIC DNA]</scope>
</reference>
<dbReference type="PANTHER" id="PTHR33273">
    <property type="entry name" value="DOMAIN-CONTAINING PROTEIN, PUTATIVE-RELATED"/>
    <property type="match status" value="1"/>
</dbReference>